<protein>
    <submittedName>
        <fullName evidence="1">Uncharacterized protein</fullName>
    </submittedName>
</protein>
<comment type="caution">
    <text evidence="1">The sequence shown here is derived from an EMBL/GenBank/DDBJ whole genome shotgun (WGS) entry which is preliminary data.</text>
</comment>
<reference evidence="1" key="1">
    <citation type="submission" date="2019-12" db="EMBL/GenBank/DDBJ databases">
        <authorList>
            <person name="Ashton P.M."/>
            <person name="Dallman T."/>
            <person name="Nair S."/>
            <person name="De Pinna E."/>
            <person name="Peters T."/>
            <person name="Grant K."/>
        </authorList>
    </citation>
    <scope>NUCLEOTIDE SEQUENCE</scope>
    <source>
        <strain evidence="1">854886</strain>
    </source>
</reference>
<dbReference type="AlphaFoldDB" id="A0A698VYT6"/>
<organism evidence="1">
    <name type="scientific">Salmonella bongori</name>
    <dbReference type="NCBI Taxonomy" id="54736"/>
    <lineage>
        <taxon>Bacteria</taxon>
        <taxon>Pseudomonadati</taxon>
        <taxon>Pseudomonadota</taxon>
        <taxon>Gammaproteobacteria</taxon>
        <taxon>Enterobacterales</taxon>
        <taxon>Enterobacteriaceae</taxon>
        <taxon>Salmonella</taxon>
    </lineage>
</organism>
<accession>A0A698VYT6</accession>
<evidence type="ECO:0000313" key="1">
    <source>
        <dbReference type="EMBL" id="EDP8660970.1"/>
    </source>
</evidence>
<dbReference type="EMBL" id="AANPCH010000002">
    <property type="protein sequence ID" value="EDP8660970.1"/>
    <property type="molecule type" value="Genomic_DNA"/>
</dbReference>
<dbReference type="RefSeq" id="WP_141024905.1">
    <property type="nucleotide sequence ID" value="NZ_CP035676.1"/>
</dbReference>
<name>A0A698VYT6_SALBN</name>
<proteinExistence type="predicted"/>
<gene>
    <name evidence="1" type="ORF">GRG92_000572</name>
</gene>
<sequence length="70" mass="7392">MLTGSASCILNGPNEATSPSGPLSLTLISSLTFRLTFHCFRAKTQPVNTNKSSSVIVTGVDDMANFICLD</sequence>